<comment type="subcellular location">
    <subcellularLocation>
        <location evidence="1">Endoplasmic reticulum membrane</location>
        <topology evidence="1">Multi-pass membrane protein</topology>
    </subcellularLocation>
    <subcellularLocation>
        <location evidence="2">Golgi apparatus membrane</location>
        <topology evidence="2">Multi-pass membrane protein</topology>
    </subcellularLocation>
</comment>
<dbReference type="InterPro" id="IPR030225">
    <property type="entry name" value="SCAP"/>
</dbReference>
<evidence type="ECO:0000256" key="15">
    <source>
        <dbReference type="ARBA" id="ARBA00023221"/>
    </source>
</evidence>
<dbReference type="STRING" id="13370.A0A448YGY0"/>
<evidence type="ECO:0000256" key="5">
    <source>
        <dbReference type="ARBA" id="ARBA00022574"/>
    </source>
</evidence>
<evidence type="ECO:0000256" key="14">
    <source>
        <dbReference type="ARBA" id="ARBA00023180"/>
    </source>
</evidence>
<dbReference type="GO" id="GO:0008202">
    <property type="term" value="P:steroid metabolic process"/>
    <property type="evidence" value="ECO:0007669"/>
    <property type="project" value="UniProtKB-KW"/>
</dbReference>
<evidence type="ECO:0000256" key="17">
    <source>
        <dbReference type="SAM" id="Phobius"/>
    </source>
</evidence>
<name>A0A448YGY0_BRENA</name>
<evidence type="ECO:0000259" key="18">
    <source>
        <dbReference type="PROSITE" id="PS50156"/>
    </source>
</evidence>
<comment type="similarity">
    <text evidence="3">Belongs to the WD repeat SCAP family.</text>
</comment>
<evidence type="ECO:0000256" key="8">
    <source>
        <dbReference type="ARBA" id="ARBA00022824"/>
    </source>
</evidence>
<keyword evidence="9 17" id="KW-1133">Transmembrane helix</keyword>
<feature type="transmembrane region" description="Helical" evidence="17">
    <location>
        <begin position="551"/>
        <end position="570"/>
    </location>
</feature>
<feature type="domain" description="SSD" evidence="18">
    <location>
        <begin position="246"/>
        <end position="408"/>
    </location>
</feature>
<keyword evidence="11" id="KW-0443">Lipid metabolism</keyword>
<protein>
    <recommendedName>
        <fullName evidence="4">Sterol regulatory element-binding protein cleavage-activating protein</fullName>
    </recommendedName>
</protein>
<dbReference type="SUPFAM" id="SSF50978">
    <property type="entry name" value="WD40 repeat-like"/>
    <property type="match status" value="1"/>
</dbReference>
<dbReference type="InterPro" id="IPR036322">
    <property type="entry name" value="WD40_repeat_dom_sf"/>
</dbReference>
<dbReference type="InterPro" id="IPR015943">
    <property type="entry name" value="WD40/YVTN_repeat-like_dom_sf"/>
</dbReference>
<dbReference type="Gene3D" id="2.130.10.10">
    <property type="entry name" value="YVTN repeat-like/Quinoprotein amine dehydrogenase"/>
    <property type="match status" value="1"/>
</dbReference>
<evidence type="ECO:0000313" key="19">
    <source>
        <dbReference type="EMBL" id="VEU20093.1"/>
    </source>
</evidence>
<proteinExistence type="inferred from homology"/>
<keyword evidence="6 17" id="KW-0812">Transmembrane</keyword>
<evidence type="ECO:0000256" key="3">
    <source>
        <dbReference type="ARBA" id="ARBA00007410"/>
    </source>
</evidence>
<dbReference type="GO" id="GO:0000139">
    <property type="term" value="C:Golgi membrane"/>
    <property type="evidence" value="ECO:0007669"/>
    <property type="project" value="UniProtKB-SubCell"/>
</dbReference>
<feature type="transmembrane region" description="Helical" evidence="17">
    <location>
        <begin position="34"/>
        <end position="54"/>
    </location>
</feature>
<keyword evidence="12" id="KW-0446">Lipid-binding</keyword>
<evidence type="ECO:0000256" key="1">
    <source>
        <dbReference type="ARBA" id="ARBA00004477"/>
    </source>
</evidence>
<dbReference type="GO" id="GO:0045540">
    <property type="term" value="P:regulation of cholesterol biosynthetic process"/>
    <property type="evidence" value="ECO:0007669"/>
    <property type="project" value="TreeGrafter"/>
</dbReference>
<dbReference type="InterPro" id="IPR000731">
    <property type="entry name" value="SSD"/>
</dbReference>
<keyword evidence="14" id="KW-0325">Glycoprotein</keyword>
<dbReference type="OrthoDB" id="1914839at2759"/>
<dbReference type="Proteomes" id="UP000290900">
    <property type="component" value="Unassembled WGS sequence"/>
</dbReference>
<evidence type="ECO:0000256" key="4">
    <source>
        <dbReference type="ARBA" id="ARBA00019541"/>
    </source>
</evidence>
<keyword evidence="20" id="KW-1185">Reference proteome</keyword>
<sequence>MPKSGDLNSGSLSDKIDTIFTSIVRNMLYRPTAFILWPATIFLILSYPALYGLYTSPLEAIGEQVIAARSVKSAFISESSSLSADFIIRRVCIQPSVSTDECNALNRTFLLDSLEIQRDLLVGLERASEFVDHAGVILHTPLDLWDSDPLLLAKDSNVLKTIQRKSVNQELFLGLSKTDGLVRSASAIWLVFAYQRSYADEVEPIWRANIARIGELDKFKDRFTVVDDASSATTLSLKFSLCHVVERFALSFLSWALIVYSAVAFTNLGNLKSKPGLLFAFCVEMFLAVFAAASITSFRSGKSSDLLGLPIPILLCIPVFLGTENTFRLVSAVARTSDEWSVPARVHKAVLESTPVSVSSVIAVCLTILSVIPFTGSSTSLDLCVFILFCCFFDLILHVTFFTAVLTVDVRRLELEDLLQRERGSEELSSPSIEVSLSEWRKFVTAFTHRLRLPLFTSVHQTILAVIVMIVWVLSWTRSTASKDTLSLATAGLGFTANIRQFASDVSKAMGGKSHGTVYFDVTQPSITYIGSKVTHTSINTLATFRFDVSYFIEFASFVTFIASAAYLTLKVTVGTEKKAIELGDMEVWNRTANQPEAVTIKAVAMRSRDASIRSSVLSSETFKAKELSRGHFLDVMQVTTSSCPFVVSVGMDHKILVWSPLTVPIPVPTQLPVSGRFLPVTNVVMSSSGSLIAVFSKCGVVKCWSRLSMSWIWTIHAAALENDQPLEAFFRQRHSPGMRSRRGPKRKGTHKHAKHRHSRMTELEEKENYKPKAVEEEDIFPEDDDRSRAILMRRNDSSTTSTGGIRMFAVTTRSLSMDSKFDSSTNINRLSANTHKDFVIVLKSGTMLTIDCTDGSIERESIFDNLINTKKGSPPFAEVLTCKKLFSPRINDRIVFAMSDGSLVVSTAVGTKWRSRRVEVKGGYNGGKSGDTRLGLPETGRLFNEVSKGVSEFPSPVVLTTVPFVGMVVRAFDLTAQLIDAQSGTLLKEWPIGQFKPGSFKVFHPEPSHCRFCGCASVSSFSVAYTELESDTLILHTFSIDNRAKNNICLRVERDPRETRCLGFASVTEHQHWLTGVEGWCSTDLNAVMGVRRKDRSLPTTDEIGIWERCYGLVEQEAGVLRRRATKGKKSGLLSETHISSVSIDSTVSSTISSTWEGFNMNADGCVNTYEIPEGDQPGLLMKRLGPVRKFGHKSIVATFGNIMKVLYLGNDNLIEESDGESAATVNSFGQTSNSLSFINRRRRMRLRKYRLTHSTNFNDSVPASAVTSDVD</sequence>
<feature type="transmembrane region" description="Helical" evidence="17">
    <location>
        <begin position="383"/>
        <end position="408"/>
    </location>
</feature>
<feature type="transmembrane region" description="Helical" evidence="17">
    <location>
        <begin position="248"/>
        <end position="265"/>
    </location>
</feature>
<dbReference type="GO" id="GO:0032934">
    <property type="term" value="F:sterol binding"/>
    <property type="evidence" value="ECO:0007669"/>
    <property type="project" value="InterPro"/>
</dbReference>
<feature type="compositionally biased region" description="Basic residues" evidence="16">
    <location>
        <begin position="737"/>
        <end position="759"/>
    </location>
</feature>
<keyword evidence="8" id="KW-0256">Endoplasmic reticulum</keyword>
<dbReference type="PROSITE" id="PS50156">
    <property type="entry name" value="SSD"/>
    <property type="match status" value="1"/>
</dbReference>
<feature type="compositionally biased region" description="Basic and acidic residues" evidence="16">
    <location>
        <begin position="760"/>
        <end position="769"/>
    </location>
</feature>
<evidence type="ECO:0000256" key="12">
    <source>
        <dbReference type="ARBA" id="ARBA00023121"/>
    </source>
</evidence>
<evidence type="ECO:0000256" key="9">
    <source>
        <dbReference type="ARBA" id="ARBA00022989"/>
    </source>
</evidence>
<dbReference type="InParanoid" id="A0A448YGY0"/>
<feature type="region of interest" description="Disordered" evidence="16">
    <location>
        <begin position="737"/>
        <end position="769"/>
    </location>
</feature>
<feature type="transmembrane region" description="Helical" evidence="17">
    <location>
        <begin position="453"/>
        <end position="474"/>
    </location>
</feature>
<reference evidence="19 20" key="1">
    <citation type="submission" date="2018-12" db="EMBL/GenBank/DDBJ databases">
        <authorList>
            <person name="Tiukova I."/>
            <person name="Dainat J."/>
        </authorList>
    </citation>
    <scope>NUCLEOTIDE SEQUENCE [LARGE SCALE GENOMIC DNA]</scope>
</reference>
<keyword evidence="7" id="KW-0677">Repeat</keyword>
<keyword evidence="15" id="KW-0753">Steroid metabolism</keyword>
<dbReference type="Pfam" id="PF12349">
    <property type="entry name" value="Sterol-sensing"/>
    <property type="match status" value="1"/>
</dbReference>
<evidence type="ECO:0000256" key="7">
    <source>
        <dbReference type="ARBA" id="ARBA00022737"/>
    </source>
</evidence>
<feature type="transmembrane region" description="Helical" evidence="17">
    <location>
        <begin position="277"/>
        <end position="298"/>
    </location>
</feature>
<keyword evidence="5" id="KW-0853">WD repeat</keyword>
<dbReference type="PANTHER" id="PTHR46378">
    <property type="entry name" value="STEROL REGULATORY ELEMENT-BINDING PROTEIN CLEAVAGE-ACTIVATING PROTEIN"/>
    <property type="match status" value="1"/>
</dbReference>
<keyword evidence="10" id="KW-0333">Golgi apparatus</keyword>
<feature type="transmembrane region" description="Helical" evidence="17">
    <location>
        <begin position="356"/>
        <end position="376"/>
    </location>
</feature>
<evidence type="ECO:0000256" key="10">
    <source>
        <dbReference type="ARBA" id="ARBA00023034"/>
    </source>
</evidence>
<organism evidence="19 20">
    <name type="scientific">Brettanomyces naardenensis</name>
    <name type="common">Yeast</name>
    <dbReference type="NCBI Taxonomy" id="13370"/>
    <lineage>
        <taxon>Eukaryota</taxon>
        <taxon>Fungi</taxon>
        <taxon>Dikarya</taxon>
        <taxon>Ascomycota</taxon>
        <taxon>Saccharomycotina</taxon>
        <taxon>Pichiomycetes</taxon>
        <taxon>Pichiales</taxon>
        <taxon>Pichiaceae</taxon>
        <taxon>Brettanomyces</taxon>
    </lineage>
</organism>
<dbReference type="EMBL" id="CAACVR010000002">
    <property type="protein sequence ID" value="VEU20093.1"/>
    <property type="molecule type" value="Genomic_DNA"/>
</dbReference>
<accession>A0A448YGY0</accession>
<evidence type="ECO:0000256" key="2">
    <source>
        <dbReference type="ARBA" id="ARBA00004653"/>
    </source>
</evidence>
<evidence type="ECO:0000256" key="11">
    <source>
        <dbReference type="ARBA" id="ARBA00023098"/>
    </source>
</evidence>
<keyword evidence="13 17" id="KW-0472">Membrane</keyword>
<dbReference type="PANTHER" id="PTHR46378:SF1">
    <property type="entry name" value="STEROL REGULATORY ELEMENT-BINDING PROTEIN CLEAVAGE-ACTIVATING PROTEIN"/>
    <property type="match status" value="1"/>
</dbReference>
<dbReference type="GO" id="GO:0032933">
    <property type="term" value="P:SREBP signaling pathway"/>
    <property type="evidence" value="ECO:0007669"/>
    <property type="project" value="InterPro"/>
</dbReference>
<evidence type="ECO:0000256" key="16">
    <source>
        <dbReference type="SAM" id="MobiDB-lite"/>
    </source>
</evidence>
<evidence type="ECO:0000313" key="20">
    <source>
        <dbReference type="Proteomes" id="UP000290900"/>
    </source>
</evidence>
<dbReference type="GO" id="GO:0005789">
    <property type="term" value="C:endoplasmic reticulum membrane"/>
    <property type="evidence" value="ECO:0007669"/>
    <property type="project" value="UniProtKB-SubCell"/>
</dbReference>
<evidence type="ECO:0000256" key="13">
    <source>
        <dbReference type="ARBA" id="ARBA00023136"/>
    </source>
</evidence>
<dbReference type="InterPro" id="IPR053958">
    <property type="entry name" value="HMGCR/SNAP/NPC1-like_SSD"/>
</dbReference>
<gene>
    <name evidence="19" type="ORF">BRENAR_LOCUS828</name>
</gene>
<dbReference type="GO" id="GO:0032936">
    <property type="term" value="C:SREBP-SCAP complex"/>
    <property type="evidence" value="ECO:0007669"/>
    <property type="project" value="TreeGrafter"/>
</dbReference>
<dbReference type="AlphaFoldDB" id="A0A448YGY0"/>
<evidence type="ECO:0000256" key="6">
    <source>
        <dbReference type="ARBA" id="ARBA00022692"/>
    </source>
</evidence>